<dbReference type="InterPro" id="IPR036291">
    <property type="entry name" value="NAD(P)-bd_dom_sf"/>
</dbReference>
<dbReference type="PRINTS" id="PR00081">
    <property type="entry name" value="GDHRDH"/>
</dbReference>
<dbReference type="SUPFAM" id="SSF51735">
    <property type="entry name" value="NAD(P)-binding Rossmann-fold domains"/>
    <property type="match status" value="1"/>
</dbReference>
<dbReference type="PRINTS" id="PR00080">
    <property type="entry name" value="SDRFAMILY"/>
</dbReference>
<dbReference type="RefSeq" id="XP_067171192.1">
    <property type="nucleotide sequence ID" value="XM_067315091.1"/>
</dbReference>
<dbReference type="PANTHER" id="PTHR43658">
    <property type="entry name" value="SHORT-CHAIN DEHYDROGENASE/REDUCTASE"/>
    <property type="match status" value="1"/>
</dbReference>
<sequence length="345" mass="36039">MALPPRPARRAAERSGETLHPGAGPRRQPGRGAGAPGPAPRRRFPFKRPALARAPSPLRARPARPLAGGRGGGARRGEGERDGGAEEREGLPQGLVGLVTGGASGLGRATAERLVQQGSRVVLLDLPTSEGPGLAHELGDRCAFAPADVTSPEDVAAALELAQKQFGRLDLVVNCAGIGIAIKTYNSKRDKVHELEDFQRVVNVNLVGTFNVIRLSARLMSRNAPDADGHRGLVVNTASVAAFEGQVGQAAYAASKGGIVGMTLPIARDLAPLGIRVVTIAPGLFSTPLLAGLPERVRSFLGQQVPFPSRLGHPGEFAHLVLALAENPMVNGEVVRLDGALRMQP</sequence>
<dbReference type="InterPro" id="IPR020904">
    <property type="entry name" value="Sc_DH/Rdtase_CS"/>
</dbReference>
<evidence type="ECO:0000256" key="3">
    <source>
        <dbReference type="RuleBase" id="RU000363"/>
    </source>
</evidence>
<dbReference type="PROSITE" id="PS00061">
    <property type="entry name" value="ADH_SHORT"/>
    <property type="match status" value="1"/>
</dbReference>
<dbReference type="PANTHER" id="PTHR43658:SF8">
    <property type="entry name" value="17-BETA-HYDROXYSTEROID DEHYDROGENASE 14-RELATED"/>
    <property type="match status" value="1"/>
</dbReference>
<dbReference type="Pfam" id="PF00106">
    <property type="entry name" value="adh_short"/>
    <property type="match status" value="1"/>
</dbReference>
<dbReference type="InterPro" id="IPR057326">
    <property type="entry name" value="KR_dom"/>
</dbReference>
<evidence type="ECO:0000259" key="5">
    <source>
        <dbReference type="SMART" id="SM00822"/>
    </source>
</evidence>
<feature type="compositionally biased region" description="Low complexity" evidence="4">
    <location>
        <begin position="47"/>
        <end position="67"/>
    </location>
</feature>
<dbReference type="SMART" id="SM00822">
    <property type="entry name" value="PKS_KR"/>
    <property type="match status" value="1"/>
</dbReference>
<dbReference type="CDD" id="cd05371">
    <property type="entry name" value="HSD10-like_SDR_c"/>
    <property type="match status" value="1"/>
</dbReference>
<accession>A0ABM4G1V7</accession>
<evidence type="ECO:0000256" key="2">
    <source>
        <dbReference type="ARBA" id="ARBA00023002"/>
    </source>
</evidence>
<evidence type="ECO:0000256" key="4">
    <source>
        <dbReference type="SAM" id="MobiDB-lite"/>
    </source>
</evidence>
<gene>
    <name evidence="7" type="primary">HSD17B10</name>
</gene>
<dbReference type="Gene3D" id="3.40.50.720">
    <property type="entry name" value="NAD(P)-binding Rossmann-like Domain"/>
    <property type="match status" value="1"/>
</dbReference>
<keyword evidence="2" id="KW-0560">Oxidoreductase</keyword>
<dbReference type="Proteomes" id="UP001652627">
    <property type="component" value="Chromosome 41"/>
</dbReference>
<reference evidence="7" key="1">
    <citation type="submission" date="2025-08" db="UniProtKB">
        <authorList>
            <consortium name="RefSeq"/>
        </authorList>
    </citation>
    <scope>IDENTIFICATION</scope>
    <source>
        <tissue evidence="7">Blood</tissue>
    </source>
</reference>
<dbReference type="GeneID" id="106497495"/>
<feature type="domain" description="Ketoreductase" evidence="5">
    <location>
        <begin position="94"/>
        <end position="288"/>
    </location>
</feature>
<name>A0ABM4G1V7_9AVES</name>
<organism evidence="6 7">
    <name type="scientific">Apteryx mantelli</name>
    <name type="common">North Island brown kiwi</name>
    <dbReference type="NCBI Taxonomy" id="2696672"/>
    <lineage>
        <taxon>Eukaryota</taxon>
        <taxon>Metazoa</taxon>
        <taxon>Chordata</taxon>
        <taxon>Craniata</taxon>
        <taxon>Vertebrata</taxon>
        <taxon>Euteleostomi</taxon>
        <taxon>Archelosauria</taxon>
        <taxon>Archosauria</taxon>
        <taxon>Dinosauria</taxon>
        <taxon>Saurischia</taxon>
        <taxon>Theropoda</taxon>
        <taxon>Coelurosauria</taxon>
        <taxon>Aves</taxon>
        <taxon>Palaeognathae</taxon>
        <taxon>Apterygiformes</taxon>
        <taxon>Apterygidae</taxon>
        <taxon>Apteryx</taxon>
    </lineage>
</organism>
<protein>
    <submittedName>
        <fullName evidence="7">3-hydroxyacyl-CoA dehydrogenase type-2 isoform X1</fullName>
    </submittedName>
</protein>
<keyword evidence="6" id="KW-1185">Reference proteome</keyword>
<comment type="similarity">
    <text evidence="1 3">Belongs to the short-chain dehydrogenases/reductases (SDR) family.</text>
</comment>
<feature type="compositionally biased region" description="Basic and acidic residues" evidence="4">
    <location>
        <begin position="75"/>
        <end position="90"/>
    </location>
</feature>
<evidence type="ECO:0000256" key="1">
    <source>
        <dbReference type="ARBA" id="ARBA00006484"/>
    </source>
</evidence>
<feature type="region of interest" description="Disordered" evidence="4">
    <location>
        <begin position="1"/>
        <end position="95"/>
    </location>
</feature>
<proteinExistence type="inferred from homology"/>
<evidence type="ECO:0000313" key="7">
    <source>
        <dbReference type="RefSeq" id="XP_067171192.1"/>
    </source>
</evidence>
<dbReference type="InterPro" id="IPR002347">
    <property type="entry name" value="SDR_fam"/>
</dbReference>
<evidence type="ECO:0000313" key="6">
    <source>
        <dbReference type="Proteomes" id="UP001652627"/>
    </source>
</evidence>